<evidence type="ECO:0000256" key="6">
    <source>
        <dbReference type="SAM" id="MobiDB-lite"/>
    </source>
</evidence>
<evidence type="ECO:0000256" key="2">
    <source>
        <dbReference type="ARBA" id="ARBA00004245"/>
    </source>
</evidence>
<dbReference type="STRING" id="6182.A0A4Z2CM41"/>
<evidence type="ECO:0000313" key="9">
    <source>
        <dbReference type="Proteomes" id="UP000311919"/>
    </source>
</evidence>
<organism evidence="8 9">
    <name type="scientific">Schistosoma japonicum</name>
    <name type="common">Blood fluke</name>
    <dbReference type="NCBI Taxonomy" id="6182"/>
    <lineage>
        <taxon>Eukaryota</taxon>
        <taxon>Metazoa</taxon>
        <taxon>Spiralia</taxon>
        <taxon>Lophotrochozoa</taxon>
        <taxon>Platyhelminthes</taxon>
        <taxon>Trematoda</taxon>
        <taxon>Digenea</taxon>
        <taxon>Strigeidida</taxon>
        <taxon>Schistosomatoidea</taxon>
        <taxon>Schistosomatidae</taxon>
        <taxon>Schistosoma</taxon>
    </lineage>
</organism>
<dbReference type="EMBL" id="SKCS01000552">
    <property type="protein sequence ID" value="TNN05292.1"/>
    <property type="molecule type" value="Genomic_DNA"/>
</dbReference>
<evidence type="ECO:0000256" key="5">
    <source>
        <dbReference type="ARBA" id="ARBA00023273"/>
    </source>
</evidence>
<feature type="domain" description="Enkurin" evidence="7">
    <location>
        <begin position="399"/>
        <end position="491"/>
    </location>
</feature>
<keyword evidence="3" id="KW-0963">Cytoplasm</keyword>
<dbReference type="GO" id="GO:0005929">
    <property type="term" value="C:cilium"/>
    <property type="evidence" value="ECO:0007669"/>
    <property type="project" value="UniProtKB-SubCell"/>
</dbReference>
<dbReference type="InterPro" id="IPR052102">
    <property type="entry name" value="Enkurin_domain-protein"/>
</dbReference>
<keyword evidence="5" id="KW-0966">Cell projection</keyword>
<feature type="region of interest" description="Disordered" evidence="6">
    <location>
        <begin position="234"/>
        <end position="256"/>
    </location>
</feature>
<dbReference type="Pfam" id="PF13864">
    <property type="entry name" value="Enkurin"/>
    <property type="match status" value="1"/>
</dbReference>
<keyword evidence="9" id="KW-1185">Reference proteome</keyword>
<dbReference type="PANTHER" id="PTHR21490:SF2">
    <property type="entry name" value="ENKURIN DOMAIN-CONTAINING PROTEIN 1"/>
    <property type="match status" value="1"/>
</dbReference>
<comment type="caution">
    <text evidence="8">The sequence shown here is derived from an EMBL/GenBank/DDBJ whole genome shotgun (WGS) entry which is preliminary data.</text>
</comment>
<gene>
    <name evidence="8" type="ORF">EWB00_009427</name>
</gene>
<dbReference type="Proteomes" id="UP000311919">
    <property type="component" value="Unassembled WGS sequence"/>
</dbReference>
<evidence type="ECO:0000259" key="7">
    <source>
        <dbReference type="PROSITE" id="PS51665"/>
    </source>
</evidence>
<protein>
    <submittedName>
        <fullName evidence="8">Enkurin domain-containing protein isoform 1</fullName>
    </submittedName>
</protein>
<dbReference type="GO" id="GO:0005881">
    <property type="term" value="C:cytoplasmic microtubule"/>
    <property type="evidence" value="ECO:0007669"/>
    <property type="project" value="TreeGrafter"/>
</dbReference>
<evidence type="ECO:0000256" key="1">
    <source>
        <dbReference type="ARBA" id="ARBA00004138"/>
    </source>
</evidence>
<dbReference type="InterPro" id="IPR027012">
    <property type="entry name" value="Enkurin_dom"/>
</dbReference>
<evidence type="ECO:0000313" key="8">
    <source>
        <dbReference type="EMBL" id="TNN05292.1"/>
    </source>
</evidence>
<sequence>MYSIVFYRNARRYINMNSVLSYHPLVIDNYTNMYKPNPINYELKSTDETYLKCTNDPAYSIGLLQWQLDKSNESMNQLLPHSKHKKDYIRENILRLRQLEKDVTLKRITKQSSESICSTNRTRFNVCTKVATCHNAPIQQSKPIKNSALETKLNMSNHSTLSTTSTPIKPDKQNDLITQNRYQVNLNSASSMCEVNSNNINETDNHKSSQLKSSSMIKQIGKCVNQLTQTQTSNSFSLSSKTKPQSNQHSSLLTANKSDKNIHRILTPISCNSKTDYLRAHTRDVENESDLKLLSSMPISPINKRFNSAKMSVPKAESAKYVEFIRRDINFIRANAHLASVPNVKRTGIRRISSMNSLSLNDKTHLTGSNISKSQLSHRSRMWPERRLRSGVIPPYLIKMRQKEKERIQKELENQPDPDQPPGHQLMPEQERLNTLELLNNAHSQLLEEFFHLPVRMDTLRIRSRRAEIENRLSELEQAIEIFNKPKVFIKPD</sequence>
<reference evidence="8 9" key="1">
    <citation type="submission" date="2019-03" db="EMBL/GenBank/DDBJ databases">
        <title>An improved genome assembly of the fluke Schistosoma japonicum.</title>
        <authorList>
            <person name="Hu W."/>
            <person name="Luo F."/>
            <person name="Yin M."/>
            <person name="Mo X."/>
            <person name="Sun C."/>
            <person name="Wu Q."/>
            <person name="Zhu B."/>
            <person name="Xiang M."/>
            <person name="Wang J."/>
            <person name="Wang Y."/>
            <person name="Zhang T."/>
            <person name="Xu B."/>
            <person name="Zheng H."/>
            <person name="Feng Z."/>
        </authorList>
    </citation>
    <scope>NUCLEOTIDE SEQUENCE [LARGE SCALE GENOMIC DNA]</scope>
    <source>
        <strain evidence="8">HuSjv2</strain>
        <tissue evidence="8">Worms</tissue>
    </source>
</reference>
<evidence type="ECO:0000256" key="4">
    <source>
        <dbReference type="ARBA" id="ARBA00023212"/>
    </source>
</evidence>
<proteinExistence type="predicted"/>
<comment type="subcellular location">
    <subcellularLocation>
        <location evidence="1">Cell projection</location>
        <location evidence="1">Cilium</location>
    </subcellularLocation>
    <subcellularLocation>
        <location evidence="2">Cytoplasm</location>
        <location evidence="2">Cytoskeleton</location>
    </subcellularLocation>
</comment>
<keyword evidence="4" id="KW-0206">Cytoskeleton</keyword>
<accession>A0A4Z2CM41</accession>
<dbReference type="PANTHER" id="PTHR21490">
    <property type="entry name" value="ENKURIN-RELATED"/>
    <property type="match status" value="1"/>
</dbReference>
<dbReference type="AlphaFoldDB" id="A0A4Z2CM41"/>
<dbReference type="OrthoDB" id="10264920at2759"/>
<dbReference type="PROSITE" id="PS51665">
    <property type="entry name" value="ENKURIN"/>
    <property type="match status" value="1"/>
</dbReference>
<name>A0A4Z2CM41_SCHJA</name>
<evidence type="ECO:0000256" key="3">
    <source>
        <dbReference type="ARBA" id="ARBA00022490"/>
    </source>
</evidence>